<accession>A0AAD8D559</accession>
<sequence length="540" mass="61178">MGIQHLLLILIYLDPLNVLLCAGTRTRNKNGSPRRKGKEVNSTVIAPVDPPRKVKPLKADHDTCLGYYDVSGQFDKEFECNNTSHRYCCGSCYLRFCCDEKVKRIDQKSCRNYVSPDWIQTPVPGPPEPTVNTYDPNLDQTNTTVYITCGVIIFVIVAGVAAKVAYDKATRPPQEMNVHRALADILRQQGASPIPHYEREKITAIDGSPKENTPVRTSKNHYTPVRTTKINHGGHYGKDNFRSGGPDLHNFISSGFVTLGRGHQKGDQQWPVQLLSQCGNHQHNYNHLVLTSPTHTPPNEHPRMMNSILTSATEPYDLSFSRSFQSLSHLPPSYESAVKADISKYSSLKRLTDKEADEYYTRRRHLPDLAARGTLPLHVIKMNQEQQGNHRERPRRVQRAMSQDRVLSPERVPPPQEYGGRILSDEQLLSAERLHSQDPLLSPDKVMSLKRSGFRDKAMSRALSHTDVFVSTPVMDRYKMTKMHSHPSASNNAYNTLTTNQTSNKRQAFASRRTHTVEQLHYIPGHHHHYRTASKTEVTV</sequence>
<dbReference type="GO" id="GO:0048172">
    <property type="term" value="P:regulation of short-term neuronal synaptic plasticity"/>
    <property type="evidence" value="ECO:0007669"/>
    <property type="project" value="TreeGrafter"/>
</dbReference>
<evidence type="ECO:0000256" key="6">
    <source>
        <dbReference type="SAM" id="SignalP"/>
    </source>
</evidence>
<gene>
    <name evidence="8" type="primary">Shisa6</name>
    <name evidence="8" type="ORF">AOXY_G15742</name>
</gene>
<evidence type="ECO:0000259" key="7">
    <source>
        <dbReference type="Pfam" id="PF13908"/>
    </source>
</evidence>
<reference evidence="8" key="1">
    <citation type="submission" date="2022-02" db="EMBL/GenBank/DDBJ databases">
        <title>Atlantic sturgeon de novo genome assembly.</title>
        <authorList>
            <person name="Stock M."/>
            <person name="Klopp C."/>
            <person name="Guiguen Y."/>
            <person name="Cabau C."/>
            <person name="Parinello H."/>
            <person name="Santidrian Yebra-Pimentel E."/>
            <person name="Kuhl H."/>
            <person name="Dirks R.P."/>
            <person name="Guessner J."/>
            <person name="Wuertz S."/>
            <person name="Du K."/>
            <person name="Schartl M."/>
        </authorList>
    </citation>
    <scope>NUCLEOTIDE SEQUENCE</scope>
    <source>
        <strain evidence="8">STURGEONOMICS-FGT-2020</strain>
        <tissue evidence="8">Whole blood</tissue>
    </source>
</reference>
<keyword evidence="2" id="KW-0812">Transmembrane</keyword>
<dbReference type="InterPro" id="IPR053891">
    <property type="entry name" value="Shisa_N"/>
</dbReference>
<evidence type="ECO:0000256" key="4">
    <source>
        <dbReference type="ARBA" id="ARBA00023136"/>
    </source>
</evidence>
<feature type="signal peptide" evidence="6">
    <location>
        <begin position="1"/>
        <end position="21"/>
    </location>
</feature>
<evidence type="ECO:0000256" key="2">
    <source>
        <dbReference type="ARBA" id="ARBA00022692"/>
    </source>
</evidence>
<dbReference type="EMBL" id="JAGXEW010000014">
    <property type="protein sequence ID" value="KAK1163827.1"/>
    <property type="molecule type" value="Genomic_DNA"/>
</dbReference>
<dbReference type="PANTHER" id="PTHR31774:SF0">
    <property type="entry name" value="PROTEIN SHISA-6"/>
    <property type="match status" value="1"/>
</dbReference>
<evidence type="ECO:0000256" key="1">
    <source>
        <dbReference type="ARBA" id="ARBA00004370"/>
    </source>
</evidence>
<feature type="region of interest" description="Disordered" evidence="5">
    <location>
        <begin position="383"/>
        <end position="420"/>
    </location>
</feature>
<dbReference type="AlphaFoldDB" id="A0AAD8D559"/>
<dbReference type="Pfam" id="PF13908">
    <property type="entry name" value="Shisa_N"/>
    <property type="match status" value="1"/>
</dbReference>
<dbReference type="GO" id="GO:0032281">
    <property type="term" value="C:AMPA glutamate receptor complex"/>
    <property type="evidence" value="ECO:0007669"/>
    <property type="project" value="TreeGrafter"/>
</dbReference>
<feature type="domain" description="Shisa N-terminal" evidence="7">
    <location>
        <begin position="62"/>
        <end position="112"/>
    </location>
</feature>
<keyword evidence="4" id="KW-0472">Membrane</keyword>
<dbReference type="GO" id="GO:0045211">
    <property type="term" value="C:postsynaptic membrane"/>
    <property type="evidence" value="ECO:0007669"/>
    <property type="project" value="TreeGrafter"/>
</dbReference>
<name>A0AAD8D559_ACIOX</name>
<dbReference type="InterPro" id="IPR026910">
    <property type="entry name" value="Shisa"/>
</dbReference>
<evidence type="ECO:0000313" key="8">
    <source>
        <dbReference type="EMBL" id="KAK1163827.1"/>
    </source>
</evidence>
<dbReference type="GO" id="GO:0032591">
    <property type="term" value="C:dendritic spine membrane"/>
    <property type="evidence" value="ECO:0007669"/>
    <property type="project" value="TreeGrafter"/>
</dbReference>
<evidence type="ECO:0000256" key="5">
    <source>
        <dbReference type="SAM" id="MobiDB-lite"/>
    </source>
</evidence>
<keyword evidence="3" id="KW-1133">Transmembrane helix</keyword>
<protein>
    <submittedName>
        <fullName evidence="8">Protein shisa-6-like isoform X1</fullName>
    </submittedName>
</protein>
<comment type="subcellular location">
    <subcellularLocation>
        <location evidence="1">Membrane</location>
    </subcellularLocation>
</comment>
<dbReference type="GO" id="GO:0014069">
    <property type="term" value="C:postsynaptic density"/>
    <property type="evidence" value="ECO:0007669"/>
    <property type="project" value="TreeGrafter"/>
</dbReference>
<comment type="caution">
    <text evidence="8">The sequence shown here is derived from an EMBL/GenBank/DDBJ whole genome shotgun (WGS) entry which is preliminary data.</text>
</comment>
<organism evidence="8 9">
    <name type="scientific">Acipenser oxyrinchus oxyrinchus</name>
    <dbReference type="NCBI Taxonomy" id="40147"/>
    <lineage>
        <taxon>Eukaryota</taxon>
        <taxon>Metazoa</taxon>
        <taxon>Chordata</taxon>
        <taxon>Craniata</taxon>
        <taxon>Vertebrata</taxon>
        <taxon>Euteleostomi</taxon>
        <taxon>Actinopterygii</taxon>
        <taxon>Chondrostei</taxon>
        <taxon>Acipenseriformes</taxon>
        <taxon>Acipenseridae</taxon>
        <taxon>Acipenser</taxon>
    </lineage>
</organism>
<keyword evidence="6" id="KW-0732">Signal</keyword>
<proteinExistence type="predicted"/>
<evidence type="ECO:0000256" key="3">
    <source>
        <dbReference type="ARBA" id="ARBA00022989"/>
    </source>
</evidence>
<keyword evidence="9" id="KW-1185">Reference proteome</keyword>
<dbReference type="Proteomes" id="UP001230051">
    <property type="component" value="Unassembled WGS sequence"/>
</dbReference>
<feature type="chain" id="PRO_5041931285" evidence="6">
    <location>
        <begin position="22"/>
        <end position="540"/>
    </location>
</feature>
<dbReference type="PANTHER" id="PTHR31774">
    <property type="entry name" value="PROTEIN SHISA-9-RELATED"/>
    <property type="match status" value="1"/>
</dbReference>
<evidence type="ECO:0000313" key="9">
    <source>
        <dbReference type="Proteomes" id="UP001230051"/>
    </source>
</evidence>